<feature type="domain" description="Major facilitator superfamily (MFS) profile" evidence="7">
    <location>
        <begin position="20"/>
        <end position="406"/>
    </location>
</feature>
<reference evidence="9" key="1">
    <citation type="submission" date="2017-01" db="EMBL/GenBank/DDBJ databases">
        <authorList>
            <person name="Varghese N."/>
            <person name="Submissions S."/>
        </authorList>
    </citation>
    <scope>NUCLEOTIDE SEQUENCE [LARGE SCALE GENOMIC DNA]</scope>
    <source>
        <strain evidence="9">DSM 19945</strain>
    </source>
</reference>
<evidence type="ECO:0000256" key="5">
    <source>
        <dbReference type="ARBA" id="ARBA00023136"/>
    </source>
</evidence>
<feature type="transmembrane region" description="Helical" evidence="6">
    <location>
        <begin position="352"/>
        <end position="376"/>
    </location>
</feature>
<dbReference type="EMBL" id="FTOG01000001">
    <property type="protein sequence ID" value="SIS46722.1"/>
    <property type="molecule type" value="Genomic_DNA"/>
</dbReference>
<name>A0A1N7JBE7_9RHOB</name>
<evidence type="ECO:0000259" key="7">
    <source>
        <dbReference type="PROSITE" id="PS50850"/>
    </source>
</evidence>
<dbReference type="AlphaFoldDB" id="A0A1N7JBE7"/>
<evidence type="ECO:0000256" key="1">
    <source>
        <dbReference type="ARBA" id="ARBA00004141"/>
    </source>
</evidence>
<feature type="transmembrane region" description="Helical" evidence="6">
    <location>
        <begin position="20"/>
        <end position="39"/>
    </location>
</feature>
<dbReference type="SUPFAM" id="SSF103473">
    <property type="entry name" value="MFS general substrate transporter"/>
    <property type="match status" value="1"/>
</dbReference>
<dbReference type="PROSITE" id="PS50850">
    <property type="entry name" value="MFS"/>
    <property type="match status" value="1"/>
</dbReference>
<dbReference type="CDD" id="cd17320">
    <property type="entry name" value="MFS_MdfA_MDR_like"/>
    <property type="match status" value="1"/>
</dbReference>
<keyword evidence="2" id="KW-0813">Transport</keyword>
<feature type="transmembrane region" description="Helical" evidence="6">
    <location>
        <begin position="88"/>
        <end position="106"/>
    </location>
</feature>
<gene>
    <name evidence="8" type="ORF">SAMN05421580_101569</name>
</gene>
<comment type="subcellular location">
    <subcellularLocation>
        <location evidence="1">Membrane</location>
        <topology evidence="1">Multi-pass membrane protein</topology>
    </subcellularLocation>
</comment>
<dbReference type="Pfam" id="PF07690">
    <property type="entry name" value="MFS_1"/>
    <property type="match status" value="1"/>
</dbReference>
<evidence type="ECO:0000313" key="9">
    <source>
        <dbReference type="Proteomes" id="UP000186221"/>
    </source>
</evidence>
<feature type="transmembrane region" description="Helical" evidence="6">
    <location>
        <begin position="319"/>
        <end position="340"/>
    </location>
</feature>
<feature type="transmembrane region" description="Helical" evidence="6">
    <location>
        <begin position="176"/>
        <end position="193"/>
    </location>
</feature>
<keyword evidence="3 6" id="KW-0812">Transmembrane</keyword>
<organism evidence="8 9">
    <name type="scientific">Rhodobacter aestuarii</name>
    <dbReference type="NCBI Taxonomy" id="453582"/>
    <lineage>
        <taxon>Bacteria</taxon>
        <taxon>Pseudomonadati</taxon>
        <taxon>Pseudomonadota</taxon>
        <taxon>Alphaproteobacteria</taxon>
        <taxon>Rhodobacterales</taxon>
        <taxon>Rhodobacter group</taxon>
        <taxon>Rhodobacter</taxon>
    </lineage>
</organism>
<feature type="transmembrane region" description="Helical" evidence="6">
    <location>
        <begin position="227"/>
        <end position="250"/>
    </location>
</feature>
<feature type="transmembrane region" description="Helical" evidence="6">
    <location>
        <begin position="262"/>
        <end position="282"/>
    </location>
</feature>
<evidence type="ECO:0000256" key="3">
    <source>
        <dbReference type="ARBA" id="ARBA00022692"/>
    </source>
</evidence>
<dbReference type="STRING" id="453582.SAMN05421580_101569"/>
<dbReference type="InterPro" id="IPR005829">
    <property type="entry name" value="Sugar_transporter_CS"/>
</dbReference>
<proteinExistence type="predicted"/>
<dbReference type="PANTHER" id="PTHR23502:SF132">
    <property type="entry name" value="POLYAMINE TRANSPORTER 2-RELATED"/>
    <property type="match status" value="1"/>
</dbReference>
<dbReference type="Proteomes" id="UP000186221">
    <property type="component" value="Unassembled WGS sequence"/>
</dbReference>
<evidence type="ECO:0000256" key="4">
    <source>
        <dbReference type="ARBA" id="ARBA00022989"/>
    </source>
</evidence>
<dbReference type="GO" id="GO:0022857">
    <property type="term" value="F:transmembrane transporter activity"/>
    <property type="evidence" value="ECO:0007669"/>
    <property type="project" value="InterPro"/>
</dbReference>
<feature type="transmembrane region" description="Helical" evidence="6">
    <location>
        <begin position="112"/>
        <end position="133"/>
    </location>
</feature>
<dbReference type="GO" id="GO:0005886">
    <property type="term" value="C:plasma membrane"/>
    <property type="evidence" value="ECO:0007669"/>
    <property type="project" value="TreeGrafter"/>
</dbReference>
<evidence type="ECO:0000256" key="6">
    <source>
        <dbReference type="SAM" id="Phobius"/>
    </source>
</evidence>
<keyword evidence="9" id="KW-1185">Reference proteome</keyword>
<dbReference type="OrthoDB" id="9800416at2"/>
<keyword evidence="5 6" id="KW-0472">Membrane</keyword>
<dbReference type="PANTHER" id="PTHR23502">
    <property type="entry name" value="MAJOR FACILITATOR SUPERFAMILY"/>
    <property type="match status" value="1"/>
</dbReference>
<evidence type="ECO:0000313" key="8">
    <source>
        <dbReference type="EMBL" id="SIS46722.1"/>
    </source>
</evidence>
<feature type="transmembrane region" description="Helical" evidence="6">
    <location>
        <begin position="382"/>
        <end position="402"/>
    </location>
</feature>
<evidence type="ECO:0000256" key="2">
    <source>
        <dbReference type="ARBA" id="ARBA00022448"/>
    </source>
</evidence>
<feature type="transmembrane region" description="Helical" evidence="6">
    <location>
        <begin position="59"/>
        <end position="76"/>
    </location>
</feature>
<keyword evidence="4 6" id="KW-1133">Transmembrane helix</keyword>
<dbReference type="InterPro" id="IPR020846">
    <property type="entry name" value="MFS_dom"/>
</dbReference>
<dbReference type="RefSeq" id="WP_076483483.1">
    <property type="nucleotide sequence ID" value="NZ_FTOG01000001.1"/>
</dbReference>
<dbReference type="GO" id="GO:0042908">
    <property type="term" value="P:xenobiotic transport"/>
    <property type="evidence" value="ECO:0007669"/>
    <property type="project" value="UniProtKB-ARBA"/>
</dbReference>
<accession>A0A1N7JBE7</accession>
<dbReference type="Gene3D" id="1.20.1720.10">
    <property type="entry name" value="Multidrug resistance protein D"/>
    <property type="match status" value="1"/>
</dbReference>
<feature type="transmembrane region" description="Helical" evidence="6">
    <location>
        <begin position="294"/>
        <end position="313"/>
    </location>
</feature>
<sequence length="407" mass="43461">MTDKTPAAETEIRRLPVWEFTAMMALLAATVAFSIDAMLPALPEIAQSLSPEAVNRAQLVLTAFVAGMGVGTFLTGPLSDAIGRKPTLLIGAVFFIIGAFIGAQAQSLEVLLAARFLQGFGAAAPRIVPMALVRDLFAGREMAKVTAFIMMVFILVPALAPSAGQMIIGFAGWRGVFYAFILFAIIGLTWLSLRQPETLAKDKRRPLHPTYLLAGAKEVLGNREVRLYILVLTLGFGQMFAMLSSAQQIFAAFDVVESFPRWFALMAVIAGTGNAFNAFFVMRLGMKRIVRGAYLLQVGSSATMLILILTGAVNPPTGFVFLFFWSITVFMMAGITFGNLNALAMQHMGHLAGMTASVVSAISTVGAVVIAVPIGLMFNGTPLPLVIATLTCSGLAFLIMGYTDDPS</sequence>
<dbReference type="InterPro" id="IPR036259">
    <property type="entry name" value="MFS_trans_sf"/>
</dbReference>
<dbReference type="GO" id="GO:0140115">
    <property type="term" value="P:export across plasma membrane"/>
    <property type="evidence" value="ECO:0007669"/>
    <property type="project" value="UniProtKB-ARBA"/>
</dbReference>
<dbReference type="PROSITE" id="PS00216">
    <property type="entry name" value="SUGAR_TRANSPORT_1"/>
    <property type="match status" value="1"/>
</dbReference>
<feature type="transmembrane region" description="Helical" evidence="6">
    <location>
        <begin position="145"/>
        <end position="170"/>
    </location>
</feature>
<dbReference type="InterPro" id="IPR011701">
    <property type="entry name" value="MFS"/>
</dbReference>
<protein>
    <submittedName>
        <fullName evidence="8">MFS transporter, DHA1 family, bicyclomycin/chloramphenicol resistance protein</fullName>
    </submittedName>
</protein>